<evidence type="ECO:0000256" key="6">
    <source>
        <dbReference type="ARBA" id="ARBA00022729"/>
    </source>
</evidence>
<dbReference type="InterPro" id="IPR046956">
    <property type="entry name" value="RLP23-like"/>
</dbReference>
<keyword evidence="8" id="KW-1133">Transmembrane helix</keyword>
<sequence>MASKLGHLARATAAILCLLIFDVEPSDSRAQERISGGTGTCISREREALLSFKAGLLDPAGRLSSWHGQECCQWHGVRCSSRTGHVIKLNLRNTYLQQPLYQWHDYYEVDFSKSLSLSKDELSSSLADLQQLRYLDLSGNDFNSTSIPAFVGSLENLRYLNLSLSYFGGRIPSKLGNLSKLQYLDVSGQLYLDSNLHVVDLAWLERLPLLSYLDLSYANLSAVRDWFHMVNVLSSLRVLRLADCGLKSTRSATSKSNLTHLQVLDLSENSFNAPLEHNWFFWDLTSLEELHLLVCYWHGPIPEQLGNMTSLQVIDFSDNDLVGLIPSNLEKLCNLEVLHLDGNNINTSIGEFMDRLPSGNMITGTVPLGVGALGNLTELWLSDNKLDGVLMKEHFSGLLNLEYVDLSDNSLKMDIEPHWVPPFRLKGINLHSCIVGPYFPGWLRWQTGIESLDLGNTNLDGVIPDWFWVTFSRARRLDASENMLRGSLPANLQHISARHIFLGSNKLTGQVPQLLPINISHLNLSSNSFSGSLPSVLKAPLLQTLLLADNQITGTIPSSMCQLIGLNRLDLSGNKLKGDVIRCWKETHNNSSLLSLNSADEFGSSLYSLALNNNDLSGEFPKFLQRCSYLGFLDLSYNRFFGTLPKWLPEKMPRLEILRVRSNIFSGHIPKNLTFLERLHYLDMAYNNISGSIPWSISNLKAMRTNISWYMDLIDFLEERMSVITKGQTREYSIKTYQLLVNIDLSCNSITGYIPEEIHLLIGLTNLNLSNNQLIGKIPDKIGGLKQLESLDLSYNDLSGEIPSGLSALTSLSHLNLSYNNLSGAISSGQQLQVLDNLNYTYIGNPGLCGYPLSKNCSASTTDAEQSADHEDADHISYLYLGMGIGFVVGLWVVFCTMLLRRTWAIAYFQIIDKLYDKVYVLVVITWARLMKKTHDDAAFWCYYQLPVKVARSLMNTVSQLASLWLGTSKLLVKQLTRCTGSRQSKVCGDLMNTSTWATSCGRCASFVGIRAGNTAGQTGSSKAVHPPGRAVEVRPVERGGTGACVLGQSDSRECVPSASCTRRL</sequence>
<dbReference type="InterPro" id="IPR013210">
    <property type="entry name" value="LRR_N_plant-typ"/>
</dbReference>
<dbReference type="Pfam" id="PF13855">
    <property type="entry name" value="LRR_8"/>
    <property type="match status" value="1"/>
</dbReference>
<evidence type="ECO:0000256" key="3">
    <source>
        <dbReference type="ARBA" id="ARBA00022475"/>
    </source>
</evidence>
<dbReference type="Gene3D" id="3.80.10.10">
    <property type="entry name" value="Ribonuclease Inhibitor"/>
    <property type="match status" value="3"/>
</dbReference>
<accession>M8AH69</accession>
<dbReference type="InterPro" id="IPR032675">
    <property type="entry name" value="LRR_dom_sf"/>
</dbReference>
<evidence type="ECO:0000259" key="12">
    <source>
        <dbReference type="Pfam" id="PF08263"/>
    </source>
</evidence>
<keyword evidence="6" id="KW-0732">Signal</keyword>
<evidence type="ECO:0000256" key="2">
    <source>
        <dbReference type="ARBA" id="ARBA00009592"/>
    </source>
</evidence>
<dbReference type="PANTHER" id="PTHR48063:SF11">
    <property type="entry name" value="LEUCINE-RICH REPEAT-CONTAINING N-TERMINAL PLANT-TYPE DOMAIN-CONTAINING PROTEIN"/>
    <property type="match status" value="1"/>
</dbReference>
<dbReference type="SMART" id="SM00369">
    <property type="entry name" value="LRR_TYP"/>
    <property type="match status" value="8"/>
</dbReference>
<keyword evidence="11" id="KW-0325">Glycoprotein</keyword>
<evidence type="ECO:0000256" key="9">
    <source>
        <dbReference type="ARBA" id="ARBA00023136"/>
    </source>
</evidence>
<dbReference type="FunFam" id="3.80.10.10:FF:001347">
    <property type="entry name" value="LRR receptor-like serine/threonine-protein kinase GSO2"/>
    <property type="match status" value="1"/>
</dbReference>
<dbReference type="PANTHER" id="PTHR48063">
    <property type="entry name" value="LRR RECEPTOR-LIKE KINASE"/>
    <property type="match status" value="1"/>
</dbReference>
<dbReference type="FunFam" id="3.80.10.10:FF:000095">
    <property type="entry name" value="LRR receptor-like serine/threonine-protein kinase GSO1"/>
    <property type="match status" value="1"/>
</dbReference>
<evidence type="ECO:0000256" key="7">
    <source>
        <dbReference type="ARBA" id="ARBA00022737"/>
    </source>
</evidence>
<name>M8AH69_AEGTA</name>
<dbReference type="SUPFAM" id="SSF52047">
    <property type="entry name" value="RNI-like"/>
    <property type="match status" value="1"/>
</dbReference>
<keyword evidence="4" id="KW-0433">Leucine-rich repeat</keyword>
<evidence type="ECO:0000256" key="4">
    <source>
        <dbReference type="ARBA" id="ARBA00022614"/>
    </source>
</evidence>
<organism evidence="13">
    <name type="scientific">Aegilops tauschii</name>
    <name type="common">Tausch's goatgrass</name>
    <name type="synonym">Aegilops squarrosa</name>
    <dbReference type="NCBI Taxonomy" id="37682"/>
    <lineage>
        <taxon>Eukaryota</taxon>
        <taxon>Viridiplantae</taxon>
        <taxon>Streptophyta</taxon>
        <taxon>Embryophyta</taxon>
        <taxon>Tracheophyta</taxon>
        <taxon>Spermatophyta</taxon>
        <taxon>Magnoliopsida</taxon>
        <taxon>Liliopsida</taxon>
        <taxon>Poales</taxon>
        <taxon>Poaceae</taxon>
        <taxon>BOP clade</taxon>
        <taxon>Pooideae</taxon>
        <taxon>Triticodae</taxon>
        <taxon>Triticeae</taxon>
        <taxon>Triticinae</taxon>
        <taxon>Aegilops</taxon>
    </lineage>
</organism>
<dbReference type="EnsemblPlants" id="EMT03821">
    <property type="protein sequence ID" value="EMT03821"/>
    <property type="gene ID" value="F775_04206"/>
</dbReference>
<evidence type="ECO:0000256" key="10">
    <source>
        <dbReference type="ARBA" id="ARBA00023170"/>
    </source>
</evidence>
<dbReference type="Pfam" id="PF00560">
    <property type="entry name" value="LRR_1"/>
    <property type="match status" value="6"/>
</dbReference>
<keyword evidence="7" id="KW-0677">Repeat</keyword>
<evidence type="ECO:0000256" key="11">
    <source>
        <dbReference type="ARBA" id="ARBA00023180"/>
    </source>
</evidence>
<comment type="subcellular location">
    <subcellularLocation>
        <location evidence="1">Cell membrane</location>
        <topology evidence="1">Single-pass type I membrane protein</topology>
    </subcellularLocation>
</comment>
<dbReference type="SMART" id="SM00365">
    <property type="entry name" value="LRR_SD22"/>
    <property type="match status" value="5"/>
</dbReference>
<keyword evidence="3" id="KW-1003">Cell membrane</keyword>
<feature type="domain" description="Leucine-rich repeat-containing N-terminal plant-type" evidence="12">
    <location>
        <begin position="44"/>
        <end position="80"/>
    </location>
</feature>
<evidence type="ECO:0000256" key="5">
    <source>
        <dbReference type="ARBA" id="ARBA00022692"/>
    </source>
</evidence>
<evidence type="ECO:0000256" key="1">
    <source>
        <dbReference type="ARBA" id="ARBA00004251"/>
    </source>
</evidence>
<comment type="similarity">
    <text evidence="2">Belongs to the RLP family.</text>
</comment>
<dbReference type="InterPro" id="IPR003591">
    <property type="entry name" value="Leu-rich_rpt_typical-subtyp"/>
</dbReference>
<protein>
    <submittedName>
        <fullName evidence="13">LRR receptor-like serine/threonine-protein kinase GSO2</fullName>
    </submittedName>
</protein>
<dbReference type="Pfam" id="PF08263">
    <property type="entry name" value="LRRNT_2"/>
    <property type="match status" value="1"/>
</dbReference>
<dbReference type="AlphaFoldDB" id="M8AH69"/>
<keyword evidence="9" id="KW-0472">Membrane</keyword>
<proteinExistence type="inferred from homology"/>
<dbReference type="GO" id="GO:0005886">
    <property type="term" value="C:plasma membrane"/>
    <property type="evidence" value="ECO:0007669"/>
    <property type="project" value="UniProtKB-SubCell"/>
</dbReference>
<reference evidence="13" key="1">
    <citation type="submission" date="2015-06" db="UniProtKB">
        <authorList>
            <consortium name="EnsemblPlants"/>
        </authorList>
    </citation>
    <scope>IDENTIFICATION</scope>
</reference>
<evidence type="ECO:0000313" key="13">
    <source>
        <dbReference type="EnsemblPlants" id="EMT03821"/>
    </source>
</evidence>
<dbReference type="PRINTS" id="PR00019">
    <property type="entry name" value="LEURICHRPT"/>
</dbReference>
<dbReference type="InterPro" id="IPR001611">
    <property type="entry name" value="Leu-rich_rpt"/>
</dbReference>
<keyword evidence="10" id="KW-0675">Receptor</keyword>
<evidence type="ECO:0000256" key="8">
    <source>
        <dbReference type="ARBA" id="ARBA00022989"/>
    </source>
</evidence>
<keyword evidence="5" id="KW-0812">Transmembrane</keyword>
<dbReference type="SUPFAM" id="SSF52058">
    <property type="entry name" value="L domain-like"/>
    <property type="match status" value="2"/>
</dbReference>
<dbReference type="FunFam" id="3.80.10.10:FF:000649">
    <property type="entry name" value="Leucine Rich Repeat family protein"/>
    <property type="match status" value="1"/>
</dbReference>